<comment type="caution">
    <text evidence="2">The sequence shown here is derived from an EMBL/GenBank/DDBJ whole genome shotgun (WGS) entry which is preliminary data.</text>
</comment>
<evidence type="ECO:0000313" key="2">
    <source>
        <dbReference type="EMBL" id="MPM66394.1"/>
    </source>
</evidence>
<protein>
    <submittedName>
        <fullName evidence="2">Uncharacterized protein</fullName>
    </submittedName>
</protein>
<proteinExistence type="predicted"/>
<reference evidence="2" key="1">
    <citation type="submission" date="2019-08" db="EMBL/GenBank/DDBJ databases">
        <authorList>
            <person name="Kucharzyk K."/>
            <person name="Murdoch R.W."/>
            <person name="Higgins S."/>
            <person name="Loffler F."/>
        </authorList>
    </citation>
    <scope>NUCLEOTIDE SEQUENCE</scope>
</reference>
<feature type="compositionally biased region" description="Low complexity" evidence="1">
    <location>
        <begin position="327"/>
        <end position="347"/>
    </location>
</feature>
<gene>
    <name evidence="2" type="ORF">SDC9_113301</name>
</gene>
<dbReference type="AlphaFoldDB" id="A0A645BXD6"/>
<feature type="compositionally biased region" description="Pro residues" evidence="1">
    <location>
        <begin position="315"/>
        <end position="326"/>
    </location>
</feature>
<sequence>MGRTQLGHVALPVGDRHGLRDEEHRPALPLELEQLLARAVVVGGPPDQRIDDGRGPPEPAAEEPFVLQLGLHVRPWPGQHDEELPVAGGAGGVEGEAAGRAQRTVEVVDSVDGDRRHQHRHRRAGPDTAHQRGQVRGVVLAPVDHLAVAHPERADRHPRRVGAVGGEIEGQRPARVAAVLVDVPGVEQPLAAQPGADVAHLRIRGELDEGRPGTYGVPGQVVHRVRGAGRDAPDPVDVDARRQQLDHRRRGEAGPHAATLEDQRGVGDSARHRLGHRPPSPSRRPAGSDPRVIRGMARTRPPGSDVPPAAAYDPPARPAPLPPGPLVPVRWPRRGLTAVRPGPGRPLIRPREGPGETALVT</sequence>
<accession>A0A645BXD6</accession>
<feature type="compositionally biased region" description="Basic and acidic residues" evidence="1">
    <location>
        <begin position="245"/>
        <end position="271"/>
    </location>
</feature>
<feature type="region of interest" description="Disordered" evidence="1">
    <location>
        <begin position="1"/>
        <end position="20"/>
    </location>
</feature>
<dbReference type="EMBL" id="VSSQ01021058">
    <property type="protein sequence ID" value="MPM66394.1"/>
    <property type="molecule type" value="Genomic_DNA"/>
</dbReference>
<feature type="region of interest" description="Disordered" evidence="1">
    <location>
        <begin position="110"/>
        <end position="131"/>
    </location>
</feature>
<evidence type="ECO:0000256" key="1">
    <source>
        <dbReference type="SAM" id="MobiDB-lite"/>
    </source>
</evidence>
<feature type="region of interest" description="Disordered" evidence="1">
    <location>
        <begin position="245"/>
        <end position="361"/>
    </location>
</feature>
<organism evidence="2">
    <name type="scientific">bioreactor metagenome</name>
    <dbReference type="NCBI Taxonomy" id="1076179"/>
    <lineage>
        <taxon>unclassified sequences</taxon>
        <taxon>metagenomes</taxon>
        <taxon>ecological metagenomes</taxon>
    </lineage>
</organism>
<name>A0A645BXD6_9ZZZZ</name>